<feature type="domain" description="Putative DNA-binding" evidence="1">
    <location>
        <begin position="4"/>
        <end position="95"/>
    </location>
</feature>
<gene>
    <name evidence="2" type="ORF">P1J78_05210</name>
</gene>
<sequence>MSVTQTDFTRAVFDPGQAVPPGLTNPDGAAATKRFDVYRNNVAVSLTEALETAFPLLRKLVGSDNFRRLAGAYLRAHPPTSPLMMHYGQEMPQFLENFGPLRRLGYLPDVARLELALRGSYHAADATPLAPETLQDMPADRLMAARLRLAPAVRLVRSRWPIHGIWRFNMTDDAPKPESRGENVLITRPDFDPAPHLLPPGGGTFVAAVLQGESFGAAYEAAVAQVAEFDLPGLLSLLLGGGAIAGLDEGDQE</sequence>
<evidence type="ECO:0000313" key="2">
    <source>
        <dbReference type="EMBL" id="MDF0600123.1"/>
    </source>
</evidence>
<comment type="caution">
    <text evidence="2">The sequence shown here is derived from an EMBL/GenBank/DDBJ whole genome shotgun (WGS) entry which is preliminary data.</text>
</comment>
<keyword evidence="2" id="KW-0238">DNA-binding</keyword>
<evidence type="ECO:0000259" key="1">
    <source>
        <dbReference type="Pfam" id="PF09836"/>
    </source>
</evidence>
<dbReference type="InterPro" id="IPR018640">
    <property type="entry name" value="DUF2063"/>
</dbReference>
<accession>A0AAE3NLN6</accession>
<name>A0AAE3NLN6_9RHOB</name>
<dbReference type="RefSeq" id="WP_275566265.1">
    <property type="nucleotide sequence ID" value="NZ_JARGYC010000009.1"/>
</dbReference>
<dbReference type="Proteomes" id="UP001220964">
    <property type="component" value="Unassembled WGS sequence"/>
</dbReference>
<dbReference type="EMBL" id="JARGYC010000009">
    <property type="protein sequence ID" value="MDF0600123.1"/>
    <property type="molecule type" value="Genomic_DNA"/>
</dbReference>
<dbReference type="Pfam" id="PF09836">
    <property type="entry name" value="DUF2063"/>
    <property type="match status" value="1"/>
</dbReference>
<evidence type="ECO:0000313" key="3">
    <source>
        <dbReference type="Proteomes" id="UP001220964"/>
    </source>
</evidence>
<dbReference type="GO" id="GO:0003677">
    <property type="term" value="F:DNA binding"/>
    <property type="evidence" value="ECO:0007669"/>
    <property type="project" value="UniProtKB-KW"/>
</dbReference>
<organism evidence="2 3">
    <name type="scientific">Psychromarinibacter sediminicola</name>
    <dbReference type="NCBI Taxonomy" id="3033385"/>
    <lineage>
        <taxon>Bacteria</taxon>
        <taxon>Pseudomonadati</taxon>
        <taxon>Pseudomonadota</taxon>
        <taxon>Alphaproteobacteria</taxon>
        <taxon>Rhodobacterales</taxon>
        <taxon>Paracoccaceae</taxon>
        <taxon>Psychromarinibacter</taxon>
    </lineage>
</organism>
<keyword evidence="3" id="KW-1185">Reference proteome</keyword>
<proteinExistence type="predicted"/>
<reference evidence="2" key="1">
    <citation type="submission" date="2023-03" db="EMBL/GenBank/DDBJ databases">
        <title>Multiphase analysis and comparison of six strains from genera Psychromarinibacter, Lutimaribacter, and Maritimibacter, including a novel species: Psychromarinibacter sediminicola sp. nov.</title>
        <authorList>
            <person name="Wang Y.-H."/>
            <person name="Ye M.-Q."/>
            <person name="Du Z.-J."/>
        </authorList>
    </citation>
    <scope>NUCLEOTIDE SEQUENCE</scope>
    <source>
        <strain evidence="2">C21-152</strain>
    </source>
</reference>
<dbReference type="Gene3D" id="1.10.150.690">
    <property type="entry name" value="DUF2063"/>
    <property type="match status" value="1"/>
</dbReference>
<dbReference type="InterPro" id="IPR044922">
    <property type="entry name" value="DUF2063_N_sf"/>
</dbReference>
<protein>
    <submittedName>
        <fullName evidence="2">DNA-binding domain-containing protein</fullName>
    </submittedName>
</protein>
<dbReference type="AlphaFoldDB" id="A0AAE3NLN6"/>